<dbReference type="GO" id="GO:0016740">
    <property type="term" value="F:transferase activity"/>
    <property type="evidence" value="ECO:0007669"/>
    <property type="project" value="UniProtKB-KW"/>
</dbReference>
<evidence type="ECO:0000259" key="1">
    <source>
        <dbReference type="Pfam" id="PF07969"/>
    </source>
</evidence>
<dbReference type="OrthoDB" id="9775607at2"/>
<dbReference type="SUPFAM" id="SSF51556">
    <property type="entry name" value="Metallo-dependent hydrolases"/>
    <property type="match status" value="1"/>
</dbReference>
<feature type="domain" description="Amidohydrolase 3" evidence="1">
    <location>
        <begin position="53"/>
        <end position="498"/>
    </location>
</feature>
<name>A0A2U3JYU2_9FIRM</name>
<dbReference type="Pfam" id="PF07969">
    <property type="entry name" value="Amidohydro_3"/>
    <property type="match status" value="1"/>
</dbReference>
<sequence length="558" mass="61733">MLKIINGQIYDPAKGIHGEVKDLYIQDGKIIKGSGLDLNPTQGVNSFAPDGSKVLDATGCVVFPGGVEIHSHIAGPKVNSARIMFPEDHYEHFRARTQATRSGTGYTVPSTFLTGYLYAGLGYTTIFEAAVPPLKARQAHEELLDTPLLDKGFYTLMGNNYMMMKILSEPDSQGRKERLRTLVSWLLRSSKGYAVKAVNPGGVESWKWGQGATGLDSPVPPFGVTPRQIMLELVEAVEGLHLPHPLHLHANHLGEPGNVETTLETMRTLEGHCVHFTHLQFHAYGSTERGGIKSAAPQIAEYLNQHPEFTCDVGQIVFGPATTMTADAPVQFNLHRLTGGKWGNSDIEMETGSGIVAITYRPDNLVNAIQWSIGLELLLLVKNPWQIFLTTDHPNAGPFTAYPEIIRLLMDADYRRDWLGKLHPKAQRYTYLMEINREYTLAEIAIITRAGQARALGLNQKGHLGEGAQADVAVYRLQADKQAMFSRPAYVLKDGELIVRDGEVLRDRPGRTLYVNPEGDTKLPSDLADNFSNYYTVALSNFPVEEEYVVRSEVIPCI</sequence>
<evidence type="ECO:0000313" key="3">
    <source>
        <dbReference type="Proteomes" id="UP000238916"/>
    </source>
</evidence>
<dbReference type="PIRSF" id="PIRSF006453">
    <property type="entry name" value="FwdA"/>
    <property type="match status" value="1"/>
</dbReference>
<gene>
    <name evidence="2" type="primary">fhcA</name>
    <name evidence="2" type="ORF">SBF1_1120004</name>
</gene>
<proteinExistence type="predicted"/>
<keyword evidence="2" id="KW-0808">Transferase</keyword>
<dbReference type="Gene3D" id="2.30.40.10">
    <property type="entry name" value="Urease, subunit C, domain 1"/>
    <property type="match status" value="1"/>
</dbReference>
<dbReference type="Proteomes" id="UP000238916">
    <property type="component" value="Unassembled WGS sequence"/>
</dbReference>
<dbReference type="AlphaFoldDB" id="A0A2U3JYU2"/>
<dbReference type="InterPro" id="IPR050378">
    <property type="entry name" value="Metallo-dep_Hydrolases_sf"/>
</dbReference>
<protein>
    <submittedName>
        <fullName evidence="2">Formyltransferase/hydrolase complex Fhc, subunit A</fullName>
    </submittedName>
</protein>
<evidence type="ECO:0000313" key="2">
    <source>
        <dbReference type="EMBL" id="SPF32604.1"/>
    </source>
</evidence>
<reference evidence="3" key="1">
    <citation type="submission" date="2018-02" db="EMBL/GenBank/DDBJ databases">
        <authorList>
            <person name="Hausmann B."/>
        </authorList>
    </citation>
    <scope>NUCLEOTIDE SEQUENCE [LARGE SCALE GENOMIC DNA]</scope>
    <source>
        <strain evidence="3">Peat soil MAG SbF1</strain>
    </source>
</reference>
<dbReference type="GO" id="GO:0016810">
    <property type="term" value="F:hydrolase activity, acting on carbon-nitrogen (but not peptide) bonds"/>
    <property type="evidence" value="ECO:0007669"/>
    <property type="project" value="InterPro"/>
</dbReference>
<organism evidence="2 3">
    <name type="scientific">Candidatus Desulfosporosinus infrequens</name>
    <dbReference type="NCBI Taxonomy" id="2043169"/>
    <lineage>
        <taxon>Bacteria</taxon>
        <taxon>Bacillati</taxon>
        <taxon>Bacillota</taxon>
        <taxon>Clostridia</taxon>
        <taxon>Eubacteriales</taxon>
        <taxon>Desulfitobacteriaceae</taxon>
        <taxon>Desulfosporosinus</taxon>
    </lineage>
</organism>
<dbReference type="SUPFAM" id="SSF51338">
    <property type="entry name" value="Composite domain of metallo-dependent hydrolases"/>
    <property type="match status" value="2"/>
</dbReference>
<dbReference type="InterPro" id="IPR011059">
    <property type="entry name" value="Metal-dep_hydrolase_composite"/>
</dbReference>
<dbReference type="EMBL" id="OMOF01000016">
    <property type="protein sequence ID" value="SPF32604.1"/>
    <property type="molecule type" value="Genomic_DNA"/>
</dbReference>
<dbReference type="InterPro" id="IPR032466">
    <property type="entry name" value="Metal_Hydrolase"/>
</dbReference>
<dbReference type="InterPro" id="IPR013108">
    <property type="entry name" value="Amidohydro_3"/>
</dbReference>
<dbReference type="PANTHER" id="PTHR11647">
    <property type="entry name" value="HYDRANTOINASE/DIHYDROPYRIMIDINASE FAMILY MEMBER"/>
    <property type="match status" value="1"/>
</dbReference>
<dbReference type="InterPro" id="IPR012027">
    <property type="entry name" value="Formylmethanofuran_DH_asu"/>
</dbReference>
<dbReference type="NCBIfam" id="TIGR03121">
    <property type="entry name" value="one_C_dehyd_A"/>
    <property type="match status" value="1"/>
</dbReference>
<dbReference type="PANTHER" id="PTHR11647:SF1">
    <property type="entry name" value="COLLAPSIN RESPONSE MEDIATOR PROTEIN"/>
    <property type="match status" value="1"/>
</dbReference>
<accession>A0A2U3JYU2</accession>
<keyword evidence="2" id="KW-0378">Hydrolase</keyword>